<dbReference type="EMBL" id="CP073695">
    <property type="protein sequence ID" value="QUO47709.1"/>
    <property type="molecule type" value="Genomic_DNA"/>
</dbReference>
<keyword evidence="4" id="KW-1185">Reference proteome</keyword>
<evidence type="ECO:0000259" key="2">
    <source>
        <dbReference type="Pfam" id="PF02397"/>
    </source>
</evidence>
<feature type="domain" description="Bacterial sugar transferase" evidence="2">
    <location>
        <begin position="290"/>
        <end position="467"/>
    </location>
</feature>
<feature type="transmembrane region" description="Helical" evidence="1">
    <location>
        <begin position="295"/>
        <end position="316"/>
    </location>
</feature>
<dbReference type="InterPro" id="IPR003362">
    <property type="entry name" value="Bact_transf"/>
</dbReference>
<evidence type="ECO:0000256" key="1">
    <source>
        <dbReference type="SAM" id="Phobius"/>
    </source>
</evidence>
<keyword evidence="1" id="KW-0812">Transmembrane</keyword>
<dbReference type="GO" id="GO:0016780">
    <property type="term" value="F:phosphotransferase activity, for other substituted phosphate groups"/>
    <property type="evidence" value="ECO:0007669"/>
    <property type="project" value="TreeGrafter"/>
</dbReference>
<dbReference type="KEGG" id="hss:J7656_14305"/>
<gene>
    <name evidence="3" type="ORF">J7656_14305</name>
</gene>
<feature type="transmembrane region" description="Helical" evidence="1">
    <location>
        <begin position="12"/>
        <end position="34"/>
    </location>
</feature>
<feature type="transmembrane region" description="Helical" evidence="1">
    <location>
        <begin position="80"/>
        <end position="104"/>
    </location>
</feature>
<keyword evidence="3" id="KW-0808">Transferase</keyword>
<evidence type="ECO:0000313" key="4">
    <source>
        <dbReference type="Proteomes" id="UP000679341"/>
    </source>
</evidence>
<dbReference type="RefSeq" id="WP_211553643.1">
    <property type="nucleotide sequence ID" value="NZ_CP073695.1"/>
</dbReference>
<accession>A0A8T8LKM4</accession>
<name>A0A8T8LKM4_9EURY</name>
<reference evidence="3 4" key="1">
    <citation type="submission" date="2021-03" db="EMBL/GenBank/DDBJ databases">
        <title>Halorubrum sodomense MBLA0099, Whole genome shotgun sequencing.</title>
        <authorList>
            <person name="Seo M.-J."/>
            <person name="Cho E.-S."/>
            <person name="Hwang C.Y."/>
        </authorList>
    </citation>
    <scope>NUCLEOTIDE SEQUENCE [LARGE SCALE GENOMIC DNA]</scope>
    <source>
        <strain evidence="3 4">MBLA0099</strain>
    </source>
</reference>
<keyword evidence="1" id="KW-0472">Membrane</keyword>
<dbReference type="PANTHER" id="PTHR30576:SF0">
    <property type="entry name" value="UNDECAPRENYL-PHOSPHATE N-ACETYLGALACTOSAMINYL 1-PHOSPHATE TRANSFERASE-RELATED"/>
    <property type="match status" value="1"/>
</dbReference>
<organism evidence="3 4">
    <name type="scientific">Halorubrum ruber</name>
    <dbReference type="NCBI Taxonomy" id="2982524"/>
    <lineage>
        <taxon>Archaea</taxon>
        <taxon>Methanobacteriati</taxon>
        <taxon>Methanobacteriota</taxon>
        <taxon>Stenosarchaea group</taxon>
        <taxon>Halobacteria</taxon>
        <taxon>Halobacteriales</taxon>
        <taxon>Haloferacaceae</taxon>
        <taxon>Halorubrum</taxon>
    </lineage>
</organism>
<sequence>MDTGWRYRAASVGGVAALVGLAVMLVNNGAVQAIVSTVPVLARLPVDPPTGAEFVIEVALTVVVVTAAFVPLYKPRPRRILDIVALAHKRVFVAVFALATIGYFDYTYKVPRLTLVLISPLLLVVLPAWFIWLRRPEARSERAIIVGDDPEQIAEVARGTDLPLLGYLCPTTVHALTDQQSVTENPGVGSAGVAHAVDGGRQSSGLARLGGLSRLEDILVEQDVDTVVLAFDEPDRAEFFGALDACYEHGVAAKVHPAHADTVLTDTPDPNATLVDVEIEPWDIQDYMFKRGFDIAFSLAGLLALSPVIVVIALAVKLEDGGPVLYRQERTAVFGETFPVFKFRSMAPEGESATPIDDDDNDRITRVGRLLRQTHLDEIPQLWSILRGDMSVVGPRAVWTEEEHLLEDEAETWRKRWFVKPGLTGLAQINDASSVDPGAKLRYDLQYVREQSFAYDLKIVARQLWKVGEDVVTAVWS</sequence>
<proteinExistence type="predicted"/>
<dbReference type="PANTHER" id="PTHR30576">
    <property type="entry name" value="COLANIC BIOSYNTHESIS UDP-GLUCOSE LIPID CARRIER TRANSFERASE"/>
    <property type="match status" value="1"/>
</dbReference>
<dbReference type="Proteomes" id="UP000679341">
    <property type="component" value="Chromosome"/>
</dbReference>
<dbReference type="Pfam" id="PF02397">
    <property type="entry name" value="Bac_transf"/>
    <property type="match status" value="1"/>
</dbReference>
<dbReference type="OrthoDB" id="340745at2157"/>
<protein>
    <submittedName>
        <fullName evidence="3">Sugar transferase</fullName>
    </submittedName>
</protein>
<dbReference type="GeneID" id="64828735"/>
<dbReference type="AlphaFoldDB" id="A0A8T8LKM4"/>
<evidence type="ECO:0000313" key="3">
    <source>
        <dbReference type="EMBL" id="QUO47709.1"/>
    </source>
</evidence>
<feature type="transmembrane region" description="Helical" evidence="1">
    <location>
        <begin position="110"/>
        <end position="132"/>
    </location>
</feature>
<keyword evidence="1" id="KW-1133">Transmembrane helix</keyword>
<feature type="transmembrane region" description="Helical" evidence="1">
    <location>
        <begin position="54"/>
        <end position="73"/>
    </location>
</feature>